<sequence>MNQHIHFNAFHMNAPAHSWAGFWRHPRDRSVEHATLGYWTGLATTAERGLFDGVFLADVFGIYDTYGGNADATLLSAAQSPSHDPMLTVPAMALVTKHLGFGVTVNLTYEHPYAFARRFSTLDHLTGGRTGWNIVTGYLESAARGMGLDRAREHDERYAAGEDFLAAAYKLWEGSWAEGAVVRDRRIGQPYTDPSRIRRITHDGPFYRVDGFNLADPSPQRTPVLYQAGASGRGKAFAGKHAECVFLEGQTPAIVAAAARDIRQHAVDAGRASDDILLYLGATVVVARTSKEARELHAEYAQYVDTVGQLALISGWTGIDMAALGLDEPIRYVPSNALQSTVENLTRRAGRPITPRDMTRFDQIGGRGPFIVGDPREVADQLIAWIDETGVDGFNLRRLVMPESLEAFVDLVVPELQNRGRYRTSYADGTLREKLFAGRGPHLAGTHPGARYRTP</sequence>
<reference evidence="9 10" key="2">
    <citation type="submission" date="2014-03" db="EMBL/GenBank/DDBJ databases">
        <title>Draft Genome Sequences of Four Burkholderia Strains.</title>
        <authorList>
            <person name="Liu X.Y."/>
            <person name="Li C.X."/>
            <person name="Xu J.H."/>
        </authorList>
    </citation>
    <scope>NUCLEOTIDE SEQUENCE [LARGE SCALE GENOMIC DNA]</scope>
    <source>
        <strain evidence="9 10">R27</strain>
    </source>
</reference>
<dbReference type="STRING" id="1071679.BG57_26640"/>
<comment type="caution">
    <text evidence="9">The sequence shown here is derived from an EMBL/GenBank/DDBJ whole genome shotgun (WGS) entry which is preliminary data.</text>
</comment>
<reference evidence="8" key="1">
    <citation type="journal article" date="2014" name="Int. J. Syst. Evol. Microbiol.">
        <title>Complete genome of a new Firmicutes species belonging to the dominant human colonic microbiota ('Ruminococcus bicirculans') reveals two chromosomes and a selective capacity to utilize plant glucans.</title>
        <authorList>
            <consortium name="NISC Comparative Sequencing Program"/>
            <person name="Wegmann U."/>
            <person name="Louis P."/>
            <person name="Goesmann A."/>
            <person name="Henrissat B."/>
            <person name="Duncan S.H."/>
            <person name="Flint H.J."/>
        </authorList>
    </citation>
    <scope>NUCLEOTIDE SEQUENCE</scope>
    <source>
        <strain evidence="8">CGMCC 1.11013</strain>
    </source>
</reference>
<name>A0A069NDA0_9BURK</name>
<evidence type="ECO:0000256" key="4">
    <source>
        <dbReference type="ARBA" id="ARBA00023033"/>
    </source>
</evidence>
<feature type="binding site" evidence="6">
    <location>
        <position position="104"/>
    </location>
    <ligand>
        <name>FMN</name>
        <dbReference type="ChEBI" id="CHEBI:58210"/>
    </ligand>
</feature>
<dbReference type="eggNOG" id="COG2141">
    <property type="taxonomic scope" value="Bacteria"/>
</dbReference>
<reference evidence="11" key="3">
    <citation type="journal article" date="2019" name="Int. J. Syst. Evol. Microbiol.">
        <title>The Global Catalogue of Microorganisms (GCM) 10K type strain sequencing project: providing services to taxonomists for standard genome sequencing and annotation.</title>
        <authorList>
            <consortium name="The Broad Institute Genomics Platform"/>
            <consortium name="The Broad Institute Genome Sequencing Center for Infectious Disease"/>
            <person name="Wu L."/>
            <person name="Ma J."/>
        </authorList>
    </citation>
    <scope>NUCLEOTIDE SEQUENCE [LARGE SCALE GENOMIC DNA]</scope>
    <source>
        <strain evidence="11">CGMCC 1.11013</strain>
    </source>
</reference>
<dbReference type="InterPro" id="IPR036661">
    <property type="entry name" value="Luciferase-like_sf"/>
</dbReference>
<feature type="binding site" evidence="6">
    <location>
        <position position="154"/>
    </location>
    <ligand>
        <name>FMN</name>
        <dbReference type="ChEBI" id="CHEBI:58210"/>
    </ligand>
</feature>
<dbReference type="OrthoDB" id="4505903at2"/>
<keyword evidence="4" id="KW-0503">Monooxygenase</keyword>
<evidence type="ECO:0000313" key="8">
    <source>
        <dbReference type="EMBL" id="GGD75238.1"/>
    </source>
</evidence>
<evidence type="ECO:0000256" key="6">
    <source>
        <dbReference type="PIRSR" id="PIRSR000337-1"/>
    </source>
</evidence>
<dbReference type="GO" id="GO:0016705">
    <property type="term" value="F:oxidoreductase activity, acting on paired donors, with incorporation or reduction of molecular oxygen"/>
    <property type="evidence" value="ECO:0007669"/>
    <property type="project" value="InterPro"/>
</dbReference>
<evidence type="ECO:0000256" key="3">
    <source>
        <dbReference type="ARBA" id="ARBA00023002"/>
    </source>
</evidence>
<feature type="domain" description="Luciferase-like" evidence="7">
    <location>
        <begin position="24"/>
        <end position="392"/>
    </location>
</feature>
<dbReference type="Proteomes" id="UP000597138">
    <property type="component" value="Unassembled WGS sequence"/>
</dbReference>
<dbReference type="EMBL" id="BMEG01000005">
    <property type="protein sequence ID" value="GGD75238.1"/>
    <property type="molecule type" value="Genomic_DNA"/>
</dbReference>
<comment type="similarity">
    <text evidence="5">Belongs to the NtaA/SnaA/DszA monooxygenase family.</text>
</comment>
<evidence type="ECO:0000256" key="5">
    <source>
        <dbReference type="ARBA" id="ARBA00033748"/>
    </source>
</evidence>
<gene>
    <name evidence="9" type="ORF">BG57_26640</name>
    <name evidence="8" type="ORF">GCM10010985_32170</name>
</gene>
<proteinExistence type="inferred from homology"/>
<dbReference type="Gene3D" id="3.20.20.30">
    <property type="entry name" value="Luciferase-like domain"/>
    <property type="match status" value="1"/>
</dbReference>
<dbReference type="SUPFAM" id="SSF51679">
    <property type="entry name" value="Bacterial luciferase-like"/>
    <property type="match status" value="1"/>
</dbReference>
<accession>A0A069NDA0</accession>
<evidence type="ECO:0000313" key="9">
    <source>
        <dbReference type="EMBL" id="KDR26383.1"/>
    </source>
</evidence>
<dbReference type="AlphaFoldDB" id="A0A069NDA0"/>
<feature type="binding site" evidence="6">
    <location>
        <position position="231"/>
    </location>
    <ligand>
        <name>FMN</name>
        <dbReference type="ChEBI" id="CHEBI:58210"/>
    </ligand>
</feature>
<feature type="binding site" evidence="6">
    <location>
        <position position="58"/>
    </location>
    <ligand>
        <name>FMN</name>
        <dbReference type="ChEBI" id="CHEBI:58210"/>
    </ligand>
</feature>
<keyword evidence="2 6" id="KW-0288">FMN</keyword>
<evidence type="ECO:0000256" key="2">
    <source>
        <dbReference type="ARBA" id="ARBA00022643"/>
    </source>
</evidence>
<dbReference type="Proteomes" id="UP000027439">
    <property type="component" value="Unassembled WGS sequence"/>
</dbReference>
<dbReference type="InterPro" id="IPR011251">
    <property type="entry name" value="Luciferase-like_dom"/>
</dbReference>
<dbReference type="InterPro" id="IPR051260">
    <property type="entry name" value="Diverse_substr_monoxygenases"/>
</dbReference>
<keyword evidence="3" id="KW-0560">Oxidoreductase</keyword>
<reference evidence="8" key="4">
    <citation type="submission" date="2024-05" db="EMBL/GenBank/DDBJ databases">
        <authorList>
            <person name="Sun Q."/>
            <person name="Zhou Y."/>
        </authorList>
    </citation>
    <scope>NUCLEOTIDE SEQUENCE</scope>
    <source>
        <strain evidence="8">CGMCC 1.11013</strain>
    </source>
</reference>
<evidence type="ECO:0000259" key="7">
    <source>
        <dbReference type="Pfam" id="PF00296"/>
    </source>
</evidence>
<evidence type="ECO:0000313" key="11">
    <source>
        <dbReference type="Proteomes" id="UP000597138"/>
    </source>
</evidence>
<dbReference type="PANTHER" id="PTHR30011:SF16">
    <property type="entry name" value="C2H2 FINGER DOMAIN TRANSCRIPTION FACTOR (EUROFUNG)-RELATED"/>
    <property type="match status" value="1"/>
</dbReference>
<dbReference type="RefSeq" id="WP_035970267.1">
    <property type="nucleotide sequence ID" value="NZ_BMEG01000005.1"/>
</dbReference>
<keyword evidence="11" id="KW-1185">Reference proteome</keyword>
<dbReference type="NCBIfam" id="TIGR03860">
    <property type="entry name" value="FMN_nitrolo"/>
    <property type="match status" value="1"/>
</dbReference>
<dbReference type="EMBL" id="JFHE01000056">
    <property type="protein sequence ID" value="KDR26383.1"/>
    <property type="molecule type" value="Genomic_DNA"/>
</dbReference>
<dbReference type="PANTHER" id="PTHR30011">
    <property type="entry name" value="ALKANESULFONATE MONOOXYGENASE-RELATED"/>
    <property type="match status" value="1"/>
</dbReference>
<dbReference type="PIRSF" id="PIRSF000337">
    <property type="entry name" value="NTA_MOA"/>
    <property type="match status" value="1"/>
</dbReference>
<dbReference type="GO" id="GO:0004497">
    <property type="term" value="F:monooxygenase activity"/>
    <property type="evidence" value="ECO:0007669"/>
    <property type="project" value="UniProtKB-KW"/>
</dbReference>
<organism evidence="9 10">
    <name type="scientific">Caballeronia grimmiae</name>
    <dbReference type="NCBI Taxonomy" id="1071679"/>
    <lineage>
        <taxon>Bacteria</taxon>
        <taxon>Pseudomonadati</taxon>
        <taxon>Pseudomonadota</taxon>
        <taxon>Betaproteobacteria</taxon>
        <taxon>Burkholderiales</taxon>
        <taxon>Burkholderiaceae</taxon>
        <taxon>Caballeronia</taxon>
    </lineage>
</organism>
<protein>
    <submittedName>
        <fullName evidence="9">N5,N10-methylene tetrahydromethanopterin reductase</fullName>
    </submittedName>
</protein>
<evidence type="ECO:0000256" key="1">
    <source>
        <dbReference type="ARBA" id="ARBA00022630"/>
    </source>
</evidence>
<evidence type="ECO:0000313" key="10">
    <source>
        <dbReference type="Proteomes" id="UP000027439"/>
    </source>
</evidence>
<keyword evidence="1 6" id="KW-0285">Flavoprotein</keyword>
<feature type="binding site" evidence="6">
    <location>
        <position position="158"/>
    </location>
    <ligand>
        <name>FMN</name>
        <dbReference type="ChEBI" id="CHEBI:58210"/>
    </ligand>
</feature>
<dbReference type="Pfam" id="PF00296">
    <property type="entry name" value="Bac_luciferase"/>
    <property type="match status" value="1"/>
</dbReference>
<dbReference type="InterPro" id="IPR016215">
    <property type="entry name" value="NTA_MOA"/>
</dbReference>